<dbReference type="Proteomes" id="UP000075288">
    <property type="component" value="Unassembled WGS sequence"/>
</dbReference>
<evidence type="ECO:0000256" key="1">
    <source>
        <dbReference type="SAM" id="Phobius"/>
    </source>
</evidence>
<protein>
    <submittedName>
        <fullName evidence="2">Uncharacterized protein</fullName>
    </submittedName>
</protein>
<reference evidence="2 3" key="1">
    <citation type="submission" date="2016-01" db="EMBL/GenBank/DDBJ databases">
        <title>Genome Sequences of Twelve Sporeforming Bacillus Species Isolated from Foods.</title>
        <authorList>
            <person name="Berendsen E.M."/>
            <person name="Wells-Bennik M.H."/>
            <person name="Krawcyk A.O."/>
            <person name="De Jong A."/>
            <person name="Holsappel S."/>
            <person name="Eijlander R.T."/>
            <person name="Kuipers O.P."/>
        </authorList>
    </citation>
    <scope>NUCLEOTIDE SEQUENCE [LARGE SCALE GENOMIC DNA]</scope>
    <source>
        <strain evidence="2 3">B4098</strain>
    </source>
</reference>
<proteinExistence type="predicted"/>
<evidence type="ECO:0000313" key="2">
    <source>
        <dbReference type="EMBL" id="KYC59706.1"/>
    </source>
</evidence>
<keyword evidence="1" id="KW-0472">Membrane</keyword>
<dbReference type="PATRIC" id="fig|1398.26.peg.1362"/>
<dbReference type="AlphaFoldDB" id="A0A150JR92"/>
<name>A0A150JR92_HEYCO</name>
<sequence length="73" mass="8410">MDLNCWSTISPVWPARFHKQRQIFVQFVAAGLLLKSAFLRTLAWLFIYNLSSSNPGPGLLNRGIETNKRYKLN</sequence>
<gene>
    <name evidence="2" type="ORF">B4098_0080</name>
</gene>
<evidence type="ECO:0000313" key="3">
    <source>
        <dbReference type="Proteomes" id="UP000075288"/>
    </source>
</evidence>
<comment type="caution">
    <text evidence="2">The sequence shown here is derived from an EMBL/GenBank/DDBJ whole genome shotgun (WGS) entry which is preliminary data.</text>
</comment>
<keyword evidence="1" id="KW-1133">Transmembrane helix</keyword>
<accession>A0A150JR92</accession>
<keyword evidence="1" id="KW-0812">Transmembrane</keyword>
<organism evidence="2 3">
    <name type="scientific">Heyndrickxia coagulans</name>
    <name type="common">Weizmannia coagulans</name>
    <dbReference type="NCBI Taxonomy" id="1398"/>
    <lineage>
        <taxon>Bacteria</taxon>
        <taxon>Bacillati</taxon>
        <taxon>Bacillota</taxon>
        <taxon>Bacilli</taxon>
        <taxon>Bacillales</taxon>
        <taxon>Bacillaceae</taxon>
        <taxon>Heyndrickxia</taxon>
    </lineage>
</organism>
<feature type="transmembrane region" description="Helical" evidence="1">
    <location>
        <begin position="23"/>
        <end position="47"/>
    </location>
</feature>
<dbReference type="EMBL" id="LQYG01000107">
    <property type="protein sequence ID" value="KYC59706.1"/>
    <property type="molecule type" value="Genomic_DNA"/>
</dbReference>